<dbReference type="SMART" id="SM00758">
    <property type="entry name" value="PA14"/>
    <property type="match status" value="1"/>
</dbReference>
<dbReference type="InterPro" id="IPR017853">
    <property type="entry name" value="GH"/>
</dbReference>
<dbReference type="Proteomes" id="UP000503278">
    <property type="component" value="Chromosome"/>
</dbReference>
<accession>A0A7L5E3K2</accession>
<dbReference type="CDD" id="cd06563">
    <property type="entry name" value="GH20_chitobiase-like"/>
    <property type="match status" value="1"/>
</dbReference>
<dbReference type="Gene3D" id="3.90.182.10">
    <property type="entry name" value="Toxin - Anthrax Protective Antigen,domain 1"/>
    <property type="match status" value="1"/>
</dbReference>
<reference evidence="9 10" key="1">
    <citation type="submission" date="2020-04" db="EMBL/GenBank/DDBJ databases">
        <title>Genome sequencing of novel species.</title>
        <authorList>
            <person name="Heo J."/>
            <person name="Kim S.-J."/>
            <person name="Kim J.-S."/>
            <person name="Hong S.-B."/>
            <person name="Kwon S.-W."/>
        </authorList>
    </citation>
    <scope>NUCLEOTIDE SEQUENCE [LARGE SCALE GENOMIC DNA]</scope>
    <source>
        <strain evidence="9 10">F39-2</strain>
    </source>
</reference>
<dbReference type="PANTHER" id="PTHR22600:SF57">
    <property type="entry name" value="BETA-N-ACETYLHEXOSAMINIDASE"/>
    <property type="match status" value="1"/>
</dbReference>
<dbReference type="InterPro" id="IPR025705">
    <property type="entry name" value="Beta_hexosaminidase_sua/sub"/>
</dbReference>
<evidence type="ECO:0000313" key="10">
    <source>
        <dbReference type="Proteomes" id="UP000503278"/>
    </source>
</evidence>
<dbReference type="InterPro" id="IPR015883">
    <property type="entry name" value="Glyco_hydro_20_cat"/>
</dbReference>
<evidence type="ECO:0000256" key="5">
    <source>
        <dbReference type="ARBA" id="ARBA00023295"/>
    </source>
</evidence>
<dbReference type="InterPro" id="IPR037524">
    <property type="entry name" value="PA14/GLEYA"/>
</dbReference>
<feature type="signal peptide" evidence="7">
    <location>
        <begin position="1"/>
        <end position="26"/>
    </location>
</feature>
<evidence type="ECO:0000256" key="3">
    <source>
        <dbReference type="ARBA" id="ARBA00012663"/>
    </source>
</evidence>
<dbReference type="EC" id="3.2.1.52" evidence="3"/>
<feature type="active site" description="Proton donor" evidence="6">
    <location>
        <position position="354"/>
    </location>
</feature>
<organism evidence="9 10">
    <name type="scientific">Mucilaginibacter robiniae</name>
    <dbReference type="NCBI Taxonomy" id="2728022"/>
    <lineage>
        <taxon>Bacteria</taxon>
        <taxon>Pseudomonadati</taxon>
        <taxon>Bacteroidota</taxon>
        <taxon>Sphingobacteriia</taxon>
        <taxon>Sphingobacteriales</taxon>
        <taxon>Sphingobacteriaceae</taxon>
        <taxon>Mucilaginibacter</taxon>
    </lineage>
</organism>
<dbReference type="InterPro" id="IPR015882">
    <property type="entry name" value="HEX_bac_N"/>
</dbReference>
<dbReference type="KEGG" id="mrob:HH214_18240"/>
<keyword evidence="10" id="KW-1185">Reference proteome</keyword>
<dbReference type="EMBL" id="CP051682">
    <property type="protein sequence ID" value="QJD97675.1"/>
    <property type="molecule type" value="Genomic_DNA"/>
</dbReference>
<dbReference type="InterPro" id="IPR029018">
    <property type="entry name" value="Hex-like_dom2"/>
</dbReference>
<dbReference type="SUPFAM" id="SSF51445">
    <property type="entry name" value="(Trans)glycosidases"/>
    <property type="match status" value="1"/>
</dbReference>
<dbReference type="Pfam" id="PF13287">
    <property type="entry name" value="Fn3_assoc"/>
    <property type="match status" value="1"/>
</dbReference>
<dbReference type="SUPFAM" id="SSF56988">
    <property type="entry name" value="Anthrax protective antigen"/>
    <property type="match status" value="1"/>
</dbReference>
<feature type="chain" id="PRO_5029842808" description="beta-N-acetylhexosaminidase" evidence="7">
    <location>
        <begin position="27"/>
        <end position="768"/>
    </location>
</feature>
<keyword evidence="7" id="KW-0732">Signal</keyword>
<gene>
    <name evidence="9" type="ORF">HH214_18240</name>
</gene>
<dbReference type="PROSITE" id="PS51820">
    <property type="entry name" value="PA14"/>
    <property type="match status" value="1"/>
</dbReference>
<comment type="catalytic activity">
    <reaction evidence="1">
        <text>Hydrolysis of terminal non-reducing N-acetyl-D-hexosamine residues in N-acetyl-beta-D-hexosaminides.</text>
        <dbReference type="EC" id="3.2.1.52"/>
    </reaction>
</comment>
<dbReference type="Gene3D" id="3.30.379.10">
    <property type="entry name" value="Chitobiase/beta-hexosaminidase domain 2-like"/>
    <property type="match status" value="1"/>
</dbReference>
<evidence type="ECO:0000313" key="9">
    <source>
        <dbReference type="EMBL" id="QJD97675.1"/>
    </source>
</evidence>
<dbReference type="GO" id="GO:0030203">
    <property type="term" value="P:glycosaminoglycan metabolic process"/>
    <property type="evidence" value="ECO:0007669"/>
    <property type="project" value="TreeGrafter"/>
</dbReference>
<protein>
    <recommendedName>
        <fullName evidence="3">beta-N-acetylhexosaminidase</fullName>
        <ecNumber evidence="3">3.2.1.52</ecNumber>
    </recommendedName>
</protein>
<dbReference type="RefSeq" id="WP_169610063.1">
    <property type="nucleotide sequence ID" value="NZ_CP051682.1"/>
</dbReference>
<evidence type="ECO:0000256" key="1">
    <source>
        <dbReference type="ARBA" id="ARBA00001231"/>
    </source>
</evidence>
<evidence type="ECO:0000256" key="2">
    <source>
        <dbReference type="ARBA" id="ARBA00006285"/>
    </source>
</evidence>
<dbReference type="Pfam" id="PF02838">
    <property type="entry name" value="Glyco_hydro_20b"/>
    <property type="match status" value="1"/>
</dbReference>
<dbReference type="PANTHER" id="PTHR22600">
    <property type="entry name" value="BETA-HEXOSAMINIDASE"/>
    <property type="match status" value="1"/>
</dbReference>
<dbReference type="SUPFAM" id="SSF55545">
    <property type="entry name" value="beta-N-acetylhexosaminidase-like domain"/>
    <property type="match status" value="1"/>
</dbReference>
<proteinExistence type="inferred from homology"/>
<dbReference type="InterPro" id="IPR011658">
    <property type="entry name" value="PA14_dom"/>
</dbReference>
<feature type="domain" description="PA14" evidence="8">
    <location>
        <begin position="629"/>
        <end position="765"/>
    </location>
</feature>
<dbReference type="GO" id="GO:0016020">
    <property type="term" value="C:membrane"/>
    <property type="evidence" value="ECO:0007669"/>
    <property type="project" value="TreeGrafter"/>
</dbReference>
<comment type="similarity">
    <text evidence="2">Belongs to the glycosyl hydrolase 20 family.</text>
</comment>
<dbReference type="Gene3D" id="3.20.20.80">
    <property type="entry name" value="Glycosidases"/>
    <property type="match status" value="1"/>
</dbReference>
<dbReference type="Pfam" id="PF07691">
    <property type="entry name" value="PA14"/>
    <property type="match status" value="1"/>
</dbReference>
<evidence type="ECO:0000256" key="7">
    <source>
        <dbReference type="SAM" id="SignalP"/>
    </source>
</evidence>
<dbReference type="GO" id="GO:0004563">
    <property type="term" value="F:beta-N-acetylhexosaminidase activity"/>
    <property type="evidence" value="ECO:0007669"/>
    <property type="project" value="UniProtKB-EC"/>
</dbReference>
<keyword evidence="5" id="KW-0326">Glycosidase</keyword>
<dbReference type="AlphaFoldDB" id="A0A7L5E3K2"/>
<keyword evidence="4 9" id="KW-0378">Hydrolase</keyword>
<name>A0A7L5E3K2_9SPHI</name>
<dbReference type="PRINTS" id="PR00738">
    <property type="entry name" value="GLHYDRLASE20"/>
</dbReference>
<evidence type="ECO:0000259" key="8">
    <source>
        <dbReference type="PROSITE" id="PS51820"/>
    </source>
</evidence>
<dbReference type="Pfam" id="PF00728">
    <property type="entry name" value="Glyco_hydro_20"/>
    <property type="match status" value="1"/>
</dbReference>
<evidence type="ECO:0000256" key="6">
    <source>
        <dbReference type="PIRSR" id="PIRSR625705-1"/>
    </source>
</evidence>
<sequence length="768" mass="86166">MKKNISRKIALLGSLLMLADAGASFAQDISSRFPLVPYPQKLTVGQGLFVINNQTSIVTPASKKYQQEAGLLNELLHNKLAVRHNGKALPKNSIQFVEDNSITAEEGYHLQITSQHIIIGAKDGAGMIHAVETIRQLLPVGIENKQQALPSQLSLPALNIEDAPVYAWRGMHLDVSRHFFSIAYLKKFIDLLALYKFNKFHLHLTDDQGWRIEIKKYPKLTEEGAWRTFNNQDSVCMKKAADNPDFVIDPQHIIHKDGKTLYGGYYTQAQMKDVVAYAATRHIDIIPEIDMPGHMMAAINSYPFLTCNGENSWGKLFTKPICPCNESTYEFAQNVFDEIMDIFRSKYIHIGGDEVERSDWAKSEACKAFMQREGIKDLPALQSYFINRMEKYFNSKGRKLIGWDEVLEGGISHTALIMYWRTWVPKAPVEAAKNGNQVIMSPGNPLYFDNAPDHNSIDNVYHYNPVPKGLTQAEANGIIGAQANLWTEYVPTENRADYLYMPRMTALAENLWTRNHKYNSYLVRLRAQYARLNNLHVNYRLPDFDGLVEQSVFTNQAVLNLKKPLPNTTIHYTTNGNVPNKNSPELTAPLVISKSSYIRLAAFKPNGVAGDVYNLHYTQQNLAEPVKADVKAGLLCSYYPGEYKSSKLMASVQPKETFVVDSVVVPKAVTAPGFGLRYQGYLDVPQDGIYSFYLTCDDGGILKVAGRITVDNDGWHAPVEKSGQVALKKGLQPIELNFVEGGGGYTLKLKYSINGSQPMSVPADWLKH</sequence>
<evidence type="ECO:0000256" key="4">
    <source>
        <dbReference type="ARBA" id="ARBA00022801"/>
    </source>
</evidence>
<dbReference type="GO" id="GO:0005975">
    <property type="term" value="P:carbohydrate metabolic process"/>
    <property type="evidence" value="ECO:0007669"/>
    <property type="project" value="InterPro"/>
</dbReference>
<dbReference type="InterPro" id="IPR026876">
    <property type="entry name" value="Fn3_assoc_repeat"/>
</dbReference>